<accession>A0A812J682</accession>
<dbReference type="AlphaFoldDB" id="A0A812J682"/>
<dbReference type="SUPFAM" id="SSF53474">
    <property type="entry name" value="alpha/beta-Hydrolases"/>
    <property type="match status" value="1"/>
</dbReference>
<organism evidence="1 2">
    <name type="scientific">Symbiodinium natans</name>
    <dbReference type="NCBI Taxonomy" id="878477"/>
    <lineage>
        <taxon>Eukaryota</taxon>
        <taxon>Sar</taxon>
        <taxon>Alveolata</taxon>
        <taxon>Dinophyceae</taxon>
        <taxon>Suessiales</taxon>
        <taxon>Symbiodiniaceae</taxon>
        <taxon>Symbiodinium</taxon>
    </lineage>
</organism>
<evidence type="ECO:0000313" key="2">
    <source>
        <dbReference type="Proteomes" id="UP000604046"/>
    </source>
</evidence>
<gene>
    <name evidence="1" type="ORF">SNAT2548_LOCUS5287</name>
</gene>
<keyword evidence="2" id="KW-1185">Reference proteome</keyword>
<evidence type="ECO:0000313" key="1">
    <source>
        <dbReference type="EMBL" id="CAE7194083.1"/>
    </source>
</evidence>
<sequence length="142" mass="15485">MCIRTCAFCTPMPGLRGAQALDLTKRAERAKRAKRAERAECAKQVVKPTSRRRCCGFVGAIRGGSESFAALTRIAPLQILGLLGLECVELPCLQSVRRGTGFLIGWSFGGRCAQKVAWQMQQVGCQLPAVLLLDYRVHLPAP</sequence>
<dbReference type="InterPro" id="IPR029058">
    <property type="entry name" value="AB_hydrolase_fold"/>
</dbReference>
<dbReference type="EMBL" id="CAJNDS010000336">
    <property type="protein sequence ID" value="CAE7194083.1"/>
    <property type="molecule type" value="Genomic_DNA"/>
</dbReference>
<dbReference type="Gene3D" id="3.40.50.1820">
    <property type="entry name" value="alpha/beta hydrolase"/>
    <property type="match status" value="1"/>
</dbReference>
<protein>
    <submittedName>
        <fullName evidence="1">Uncharacterized protein</fullName>
    </submittedName>
</protein>
<reference evidence="1" key="1">
    <citation type="submission" date="2021-02" db="EMBL/GenBank/DDBJ databases">
        <authorList>
            <person name="Dougan E. K."/>
            <person name="Rhodes N."/>
            <person name="Thang M."/>
            <person name="Chan C."/>
        </authorList>
    </citation>
    <scope>NUCLEOTIDE SEQUENCE</scope>
</reference>
<comment type="caution">
    <text evidence="1">The sequence shown here is derived from an EMBL/GenBank/DDBJ whole genome shotgun (WGS) entry which is preliminary data.</text>
</comment>
<name>A0A812J682_9DINO</name>
<dbReference type="Proteomes" id="UP000604046">
    <property type="component" value="Unassembled WGS sequence"/>
</dbReference>
<proteinExistence type="predicted"/>